<dbReference type="EMBL" id="AWWV01013378">
    <property type="protein sequence ID" value="OMO61872.1"/>
    <property type="molecule type" value="Genomic_DNA"/>
</dbReference>
<dbReference type="InterPro" id="IPR028938">
    <property type="entry name" value="Rsf1-like"/>
</dbReference>
<feature type="compositionally biased region" description="Basic and acidic residues" evidence="1">
    <location>
        <begin position="427"/>
        <end position="443"/>
    </location>
</feature>
<proteinExistence type="predicted"/>
<sequence length="518" mass="57290">MVVDRRKRTTSPNKMPAQTMPTVKGKVTGDDSLSALDDSSSNSEVAKLRGRWELASVLNFLNVFEPVIGIDMKLTAEDIELGLVKPNASIAQLHIKLLKGIPPVSKLLNSSDAWVTALCKKLAMWWPWVAEGEIPITAHNGEEISRYKELDPTSRLILLKALCEIRADQVDTVSYINDALKSKKEISCFRKEKIGRNGNVSYWYDGNTVFGYRLYREINRTESQTKAKGKACSKVPTFCSHWETVAVDLEEFRGVADELLASKIASEVFIGQTIDSDAIPDVKKFQQKKERALKQKKKQEMMLNGLRCSSGAGVTRSCRIRRPISYTFDEYDRAIDEAIELTKRRKTVEEQKQEQRLVRQKFASNGVSDVEGAVSSGSSEGKGDSIVSDTEDDKLQQAGDDSFEEDADCSSMKDGDDNDGSDSGFSADEKENLVYKNHEKDTSRGSSWSDIPIHPDAGTGDVGGTKNRSRQRPVINSALDSVVLDSEDDISGEHTNSGVSSPENVPRVADLEEASDSE</sequence>
<feature type="region of interest" description="Disordered" evidence="1">
    <location>
        <begin position="1"/>
        <end position="38"/>
    </location>
</feature>
<evidence type="ECO:0008006" key="4">
    <source>
        <dbReference type="Google" id="ProtNLM"/>
    </source>
</evidence>
<evidence type="ECO:0000256" key="1">
    <source>
        <dbReference type="SAM" id="MobiDB-lite"/>
    </source>
</evidence>
<evidence type="ECO:0000313" key="2">
    <source>
        <dbReference type="EMBL" id="OMO61872.1"/>
    </source>
</evidence>
<dbReference type="OMA" id="LYWYDGN"/>
<keyword evidence="3" id="KW-1185">Reference proteome</keyword>
<feature type="compositionally biased region" description="Low complexity" evidence="1">
    <location>
        <begin position="368"/>
        <end position="379"/>
    </location>
</feature>
<dbReference type="Proteomes" id="UP000188268">
    <property type="component" value="Unassembled WGS sequence"/>
</dbReference>
<feature type="region of interest" description="Disordered" evidence="1">
    <location>
        <begin position="368"/>
        <end position="518"/>
    </location>
</feature>
<protein>
    <recommendedName>
        <fullName evidence="4">DDT domain-containing protein</fullName>
    </recommendedName>
</protein>
<organism evidence="2 3">
    <name type="scientific">Corchorus capsularis</name>
    <name type="common">Jute</name>
    <dbReference type="NCBI Taxonomy" id="210143"/>
    <lineage>
        <taxon>Eukaryota</taxon>
        <taxon>Viridiplantae</taxon>
        <taxon>Streptophyta</taxon>
        <taxon>Embryophyta</taxon>
        <taxon>Tracheophyta</taxon>
        <taxon>Spermatophyta</taxon>
        <taxon>Magnoliopsida</taxon>
        <taxon>eudicotyledons</taxon>
        <taxon>Gunneridae</taxon>
        <taxon>Pentapetalae</taxon>
        <taxon>rosids</taxon>
        <taxon>malvids</taxon>
        <taxon>Malvales</taxon>
        <taxon>Malvaceae</taxon>
        <taxon>Grewioideae</taxon>
        <taxon>Apeibeae</taxon>
        <taxon>Corchorus</taxon>
    </lineage>
</organism>
<dbReference type="STRING" id="210143.A0A1R3GUW1"/>
<dbReference type="Gramene" id="OMO61872">
    <property type="protein sequence ID" value="OMO61872"/>
    <property type="gene ID" value="CCACVL1_23204"/>
</dbReference>
<gene>
    <name evidence="2" type="ORF">CCACVL1_23204</name>
</gene>
<evidence type="ECO:0000313" key="3">
    <source>
        <dbReference type="Proteomes" id="UP000188268"/>
    </source>
</evidence>
<name>A0A1R3GUW1_COCAP</name>
<dbReference type="PANTHER" id="PTHR14296:SF12">
    <property type="entry name" value="DDT DOMAIN-CONTAINING PROTEIN DDR4 ISOFORM X1"/>
    <property type="match status" value="1"/>
</dbReference>
<dbReference type="PANTHER" id="PTHR14296">
    <property type="entry name" value="REMODELING AND SPACING FACTOR 1"/>
    <property type="match status" value="1"/>
</dbReference>
<feature type="compositionally biased region" description="Polar residues" evidence="1">
    <location>
        <begin position="493"/>
        <end position="503"/>
    </location>
</feature>
<comment type="caution">
    <text evidence="2">The sequence shown here is derived from an EMBL/GenBank/DDBJ whole genome shotgun (WGS) entry which is preliminary data.</text>
</comment>
<dbReference type="OrthoDB" id="303107at2759"/>
<dbReference type="GO" id="GO:0006355">
    <property type="term" value="P:regulation of DNA-templated transcription"/>
    <property type="evidence" value="ECO:0007669"/>
    <property type="project" value="InterPro"/>
</dbReference>
<reference evidence="2 3" key="1">
    <citation type="submission" date="2013-09" db="EMBL/GenBank/DDBJ databases">
        <title>Corchorus capsularis genome sequencing.</title>
        <authorList>
            <person name="Alam M."/>
            <person name="Haque M.S."/>
            <person name="Islam M.S."/>
            <person name="Emdad E.M."/>
            <person name="Islam M.M."/>
            <person name="Ahmed B."/>
            <person name="Halim A."/>
            <person name="Hossen Q.M.M."/>
            <person name="Hossain M.Z."/>
            <person name="Ahmed R."/>
            <person name="Khan M.M."/>
            <person name="Islam R."/>
            <person name="Rashid M.M."/>
            <person name="Khan S.A."/>
            <person name="Rahman M.S."/>
            <person name="Alam M."/>
        </authorList>
    </citation>
    <scope>NUCLEOTIDE SEQUENCE [LARGE SCALE GENOMIC DNA]</scope>
    <source>
        <strain evidence="3">cv. CVL-1</strain>
        <tissue evidence="2">Whole seedling</tissue>
    </source>
</reference>
<dbReference type="AlphaFoldDB" id="A0A1R3GUW1"/>
<dbReference type="GO" id="GO:0031213">
    <property type="term" value="C:RSF complex"/>
    <property type="evidence" value="ECO:0007669"/>
    <property type="project" value="InterPro"/>
</dbReference>
<accession>A0A1R3GUW1</accession>